<dbReference type="AlphaFoldDB" id="A0A1Y2AC00"/>
<comment type="caution">
    <text evidence="2">The sequence shown here is derived from an EMBL/GenBank/DDBJ whole genome shotgun (WGS) entry which is preliminary data.</text>
</comment>
<organism evidence="2 3">
    <name type="scientific">Naematelia encephala</name>
    <dbReference type="NCBI Taxonomy" id="71784"/>
    <lineage>
        <taxon>Eukaryota</taxon>
        <taxon>Fungi</taxon>
        <taxon>Dikarya</taxon>
        <taxon>Basidiomycota</taxon>
        <taxon>Agaricomycotina</taxon>
        <taxon>Tremellomycetes</taxon>
        <taxon>Tremellales</taxon>
        <taxon>Naemateliaceae</taxon>
        <taxon>Naematelia</taxon>
    </lineage>
</organism>
<dbReference type="EMBL" id="MCFC01000151">
    <property type="protein sequence ID" value="ORY20089.1"/>
    <property type="molecule type" value="Genomic_DNA"/>
</dbReference>
<dbReference type="OrthoDB" id="414418at2759"/>
<evidence type="ECO:0000313" key="3">
    <source>
        <dbReference type="Proteomes" id="UP000193986"/>
    </source>
</evidence>
<dbReference type="Proteomes" id="UP000193986">
    <property type="component" value="Unassembled WGS sequence"/>
</dbReference>
<sequence length="122" mass="13546">KETTTSSTHEPPSSDKETTSSTEINGTSQNFVPACGVGEWEPIWLGRADYLENGVERDWSFRDVVLRDGEVIEDNGDHGPHPPQDEIPAGLSPGMERFLRRGIPQANVFVPEIQTLKNKGRM</sequence>
<evidence type="ECO:0000256" key="1">
    <source>
        <dbReference type="SAM" id="MobiDB-lite"/>
    </source>
</evidence>
<keyword evidence="3" id="KW-1185">Reference proteome</keyword>
<gene>
    <name evidence="2" type="ORF">BCR39DRAFT_571435</name>
</gene>
<dbReference type="STRING" id="71784.A0A1Y2AC00"/>
<dbReference type="InParanoid" id="A0A1Y2AC00"/>
<feature type="compositionally biased region" description="Polar residues" evidence="1">
    <location>
        <begin position="19"/>
        <end position="31"/>
    </location>
</feature>
<proteinExistence type="predicted"/>
<feature type="non-terminal residue" evidence="2">
    <location>
        <position position="1"/>
    </location>
</feature>
<feature type="region of interest" description="Disordered" evidence="1">
    <location>
        <begin position="1"/>
        <end position="31"/>
    </location>
</feature>
<protein>
    <submittedName>
        <fullName evidence="2">Uncharacterized protein</fullName>
    </submittedName>
</protein>
<feature type="compositionally biased region" description="Low complexity" evidence="1">
    <location>
        <begin position="1"/>
        <end position="11"/>
    </location>
</feature>
<evidence type="ECO:0000313" key="2">
    <source>
        <dbReference type="EMBL" id="ORY20089.1"/>
    </source>
</evidence>
<reference evidence="2 3" key="1">
    <citation type="submission" date="2016-07" db="EMBL/GenBank/DDBJ databases">
        <title>Pervasive Adenine N6-methylation of Active Genes in Fungi.</title>
        <authorList>
            <consortium name="DOE Joint Genome Institute"/>
            <person name="Mondo S.J."/>
            <person name="Dannebaum R.O."/>
            <person name="Kuo R.C."/>
            <person name="Labutti K."/>
            <person name="Haridas S."/>
            <person name="Kuo A."/>
            <person name="Salamov A."/>
            <person name="Ahrendt S.R."/>
            <person name="Lipzen A."/>
            <person name="Sullivan W."/>
            <person name="Andreopoulos W.B."/>
            <person name="Clum A."/>
            <person name="Lindquist E."/>
            <person name="Daum C."/>
            <person name="Ramamoorthy G.K."/>
            <person name="Gryganskyi A."/>
            <person name="Culley D."/>
            <person name="Magnuson J.K."/>
            <person name="James T.Y."/>
            <person name="O'Malley M.A."/>
            <person name="Stajich J.E."/>
            <person name="Spatafora J.W."/>
            <person name="Visel A."/>
            <person name="Grigoriev I.V."/>
        </authorList>
    </citation>
    <scope>NUCLEOTIDE SEQUENCE [LARGE SCALE GENOMIC DNA]</scope>
    <source>
        <strain evidence="2 3">68-887.2</strain>
    </source>
</reference>
<name>A0A1Y2AC00_9TREE</name>
<accession>A0A1Y2AC00</accession>